<evidence type="ECO:0000256" key="5">
    <source>
        <dbReference type="ARBA" id="ARBA00022906"/>
    </source>
</evidence>
<dbReference type="EMBL" id="JAFKCT010000001">
    <property type="protein sequence ID" value="MBN7809644.1"/>
    <property type="molecule type" value="Genomic_DNA"/>
</dbReference>
<dbReference type="InterPro" id="IPR050681">
    <property type="entry name" value="CDF/SLC30A"/>
</dbReference>
<feature type="transmembrane region" description="Helical" evidence="9">
    <location>
        <begin position="148"/>
        <end position="171"/>
    </location>
</feature>
<evidence type="ECO:0000256" key="6">
    <source>
        <dbReference type="ARBA" id="ARBA00022989"/>
    </source>
</evidence>
<name>A0ABS3BXR3_9BACT</name>
<comment type="caution">
    <text evidence="12">The sequence shown here is derived from an EMBL/GenBank/DDBJ whole genome shotgun (WGS) entry which is preliminary data.</text>
</comment>
<comment type="similarity">
    <text evidence="2">Belongs to the cation diffusion facilitator (CDF) transporter (TC 2.A.4) family. SLC30A subfamily.</text>
</comment>
<evidence type="ECO:0000256" key="4">
    <source>
        <dbReference type="ARBA" id="ARBA00022692"/>
    </source>
</evidence>
<dbReference type="NCBIfam" id="TIGR01297">
    <property type="entry name" value="CDF"/>
    <property type="match status" value="1"/>
</dbReference>
<evidence type="ECO:0000313" key="13">
    <source>
        <dbReference type="Proteomes" id="UP000664317"/>
    </source>
</evidence>
<proteinExistence type="inferred from homology"/>
<evidence type="ECO:0000256" key="7">
    <source>
        <dbReference type="ARBA" id="ARBA00023065"/>
    </source>
</evidence>
<dbReference type="InterPro" id="IPR002524">
    <property type="entry name" value="Cation_efflux"/>
</dbReference>
<protein>
    <submittedName>
        <fullName evidence="12">Cation transporter</fullName>
    </submittedName>
</protein>
<accession>A0ABS3BXR3</accession>
<keyword evidence="6 9" id="KW-1133">Transmembrane helix</keyword>
<evidence type="ECO:0000256" key="2">
    <source>
        <dbReference type="ARBA" id="ARBA00008873"/>
    </source>
</evidence>
<feature type="domain" description="Cation efflux protein cytoplasmic" evidence="11">
    <location>
        <begin position="211"/>
        <end position="285"/>
    </location>
</feature>
<dbReference type="Pfam" id="PF16916">
    <property type="entry name" value="ZT_dimer"/>
    <property type="match status" value="1"/>
</dbReference>
<feature type="transmembrane region" description="Helical" evidence="9">
    <location>
        <begin position="20"/>
        <end position="37"/>
    </location>
</feature>
<keyword evidence="3" id="KW-0813">Transport</keyword>
<organism evidence="12 13">
    <name type="scientific">Algoriphagus oliviformis</name>
    <dbReference type="NCBI Taxonomy" id="2811231"/>
    <lineage>
        <taxon>Bacteria</taxon>
        <taxon>Pseudomonadati</taxon>
        <taxon>Bacteroidota</taxon>
        <taxon>Cytophagia</taxon>
        <taxon>Cytophagales</taxon>
        <taxon>Cyclobacteriaceae</taxon>
        <taxon>Algoriphagus</taxon>
    </lineage>
</organism>
<evidence type="ECO:0000256" key="1">
    <source>
        <dbReference type="ARBA" id="ARBA00004141"/>
    </source>
</evidence>
<feature type="transmembrane region" description="Helical" evidence="9">
    <location>
        <begin position="84"/>
        <end position="107"/>
    </location>
</feature>
<dbReference type="SUPFAM" id="SSF161111">
    <property type="entry name" value="Cation efflux protein transmembrane domain-like"/>
    <property type="match status" value="1"/>
</dbReference>
<feature type="transmembrane region" description="Helical" evidence="9">
    <location>
        <begin position="119"/>
        <end position="136"/>
    </location>
</feature>
<dbReference type="Pfam" id="PF01545">
    <property type="entry name" value="Cation_efflux"/>
    <property type="match status" value="1"/>
</dbReference>
<dbReference type="Proteomes" id="UP000664317">
    <property type="component" value="Unassembled WGS sequence"/>
</dbReference>
<gene>
    <name evidence="12" type="ORF">J0A68_01665</name>
</gene>
<dbReference type="InterPro" id="IPR027469">
    <property type="entry name" value="Cation_efflux_TMD_sf"/>
</dbReference>
<dbReference type="PANTHER" id="PTHR11562:SF17">
    <property type="entry name" value="RE54080P-RELATED"/>
    <property type="match status" value="1"/>
</dbReference>
<evidence type="ECO:0000256" key="3">
    <source>
        <dbReference type="ARBA" id="ARBA00022448"/>
    </source>
</evidence>
<evidence type="ECO:0000256" key="8">
    <source>
        <dbReference type="ARBA" id="ARBA00023136"/>
    </source>
</evidence>
<comment type="subcellular location">
    <subcellularLocation>
        <location evidence="1">Membrane</location>
        <topology evidence="1">Multi-pass membrane protein</topology>
    </subcellularLocation>
</comment>
<keyword evidence="7" id="KW-0406">Ion transport</keyword>
<keyword evidence="5" id="KW-0864">Zinc transport</keyword>
<keyword evidence="4 9" id="KW-0812">Transmembrane</keyword>
<keyword evidence="8 9" id="KW-0472">Membrane</keyword>
<evidence type="ECO:0000259" key="10">
    <source>
        <dbReference type="Pfam" id="PF01545"/>
    </source>
</evidence>
<evidence type="ECO:0000259" key="11">
    <source>
        <dbReference type="Pfam" id="PF16916"/>
    </source>
</evidence>
<dbReference type="InterPro" id="IPR058533">
    <property type="entry name" value="Cation_efflux_TM"/>
</dbReference>
<dbReference type="RefSeq" id="WP_206576446.1">
    <property type="nucleotide sequence ID" value="NZ_JAFKCT010000001.1"/>
</dbReference>
<feature type="domain" description="Cation efflux protein transmembrane" evidence="10">
    <location>
        <begin position="18"/>
        <end position="203"/>
    </location>
</feature>
<evidence type="ECO:0000313" key="12">
    <source>
        <dbReference type="EMBL" id="MBN7809644.1"/>
    </source>
</evidence>
<sequence>MSHDHHHHHHHDSGKSLKTAFFLNLAFTIIELVGGWYVNSVSIVSDAVHDLGDSLSLGTSWYLDRLSKKKATDSYSFGYRRFSLLGALINAIVLILGSVFVIREAILRILSPEESDAQGMLYFAILGVAVNGYAAWKLSKGKTLNERVISWHLVEDVLGWVAVLIVSVVLLFYPSPYLDPALSLLISVYILWNVAKRLQETVFLFLQGQPTDVDKSGIEAEIRQIPHVGSTHHTHIWSLDGEHHVFTTHVKLKPIASLDDLLEVKNELKRIMKKHPFEHYTIETEIDREDCVLLKGEHHTHH</sequence>
<reference evidence="12 13" key="1">
    <citation type="submission" date="2021-03" db="EMBL/GenBank/DDBJ databases">
        <title>novel species isolated from a fishpond in China.</title>
        <authorList>
            <person name="Lu H."/>
            <person name="Cai Z."/>
        </authorList>
    </citation>
    <scope>NUCLEOTIDE SEQUENCE [LARGE SCALE GENOMIC DNA]</scope>
    <source>
        <strain evidence="12 13">H41</strain>
    </source>
</reference>
<evidence type="ECO:0000256" key="9">
    <source>
        <dbReference type="SAM" id="Phobius"/>
    </source>
</evidence>
<keyword evidence="5" id="KW-0862">Zinc</keyword>
<dbReference type="InterPro" id="IPR027470">
    <property type="entry name" value="Cation_efflux_CTD"/>
</dbReference>
<dbReference type="PANTHER" id="PTHR11562">
    <property type="entry name" value="CATION EFFLUX PROTEIN/ ZINC TRANSPORTER"/>
    <property type="match status" value="1"/>
</dbReference>
<dbReference type="Gene3D" id="1.20.1510.10">
    <property type="entry name" value="Cation efflux protein transmembrane domain"/>
    <property type="match status" value="1"/>
</dbReference>
<keyword evidence="13" id="KW-1185">Reference proteome</keyword>